<dbReference type="InterPro" id="IPR049062">
    <property type="entry name" value="NAD_Glu_DH_ACT2"/>
</dbReference>
<dbReference type="InterPro" id="IPR048381">
    <property type="entry name" value="GDH_C"/>
</dbReference>
<dbReference type="Gene3D" id="3.40.50.720">
    <property type="entry name" value="NAD(P)-binding Rossmann-like Domain"/>
    <property type="match status" value="1"/>
</dbReference>
<dbReference type="Pfam" id="PF21075">
    <property type="entry name" value="GDH_ACT1"/>
    <property type="match status" value="1"/>
</dbReference>
<feature type="domain" description="NAD-specific glutamate dehydrogenase C-terminal" evidence="3">
    <location>
        <begin position="1241"/>
        <end position="1529"/>
    </location>
</feature>
<dbReference type="SUPFAM" id="SSF51735">
    <property type="entry name" value="NAD(P)-binding Rossmann-fold domains"/>
    <property type="match status" value="1"/>
</dbReference>
<name>A0A3R9Z4N5_9RICK</name>
<dbReference type="InterPro" id="IPR028971">
    <property type="entry name" value="NAD-GDH_cat"/>
</dbReference>
<dbReference type="Pfam" id="PF21078">
    <property type="entry name" value="GDH_HM3"/>
    <property type="match status" value="1"/>
</dbReference>
<gene>
    <name evidence="7" type="ORF">EIC27_05400</name>
</gene>
<feature type="domain" description="NAD-glutamate dehydrogenase catalytic" evidence="2">
    <location>
        <begin position="702"/>
        <end position="1194"/>
    </location>
</feature>
<dbReference type="InterPro" id="IPR046346">
    <property type="entry name" value="Aminoacid_DH-like_N_sf"/>
</dbReference>
<dbReference type="InterPro" id="IPR049056">
    <property type="entry name" value="NAD_Glu_DH_HM3"/>
</dbReference>
<dbReference type="GO" id="GO:0006538">
    <property type="term" value="P:L-glutamate catabolic process"/>
    <property type="evidence" value="ECO:0007669"/>
    <property type="project" value="InterPro"/>
</dbReference>
<reference evidence="8" key="1">
    <citation type="submission" date="2018-11" db="EMBL/GenBank/DDBJ databases">
        <title>Phylogenetic, genomic, and biogeographic characterization of a novel and ubiquitous marine invertebrate-associated Rickettsiales parasite, Candidatus Marinoinvertebrata rohwerii, gen. nov., sp. nov.</title>
        <authorList>
            <person name="Klinges J.G."/>
            <person name="Rosales S.M."/>
            <person name="Mcminds R."/>
            <person name="Shaver E.C."/>
            <person name="Shantz A."/>
            <person name="Peters E.C."/>
            <person name="Burkepile D.E."/>
            <person name="Silliman B.R."/>
            <person name="Vega Thurber R.L."/>
        </authorList>
    </citation>
    <scope>NUCLEOTIDE SEQUENCE [LARGE SCALE GENOMIC DNA]</scope>
    <source>
        <strain evidence="8">a_cerv_44</strain>
    </source>
</reference>
<dbReference type="Proteomes" id="UP000279470">
    <property type="component" value="Unassembled WGS sequence"/>
</dbReference>
<dbReference type="PANTHER" id="PTHR43403:SF1">
    <property type="entry name" value="NAD-SPECIFIC GLUTAMATE DEHYDROGENASE"/>
    <property type="match status" value="1"/>
</dbReference>
<dbReference type="GO" id="GO:0004352">
    <property type="term" value="F:glutamate dehydrogenase (NAD+) activity"/>
    <property type="evidence" value="ECO:0007669"/>
    <property type="project" value="InterPro"/>
</dbReference>
<dbReference type="EMBL" id="RXFM01000079">
    <property type="protein sequence ID" value="RST63423.1"/>
    <property type="molecule type" value="Genomic_DNA"/>
</dbReference>
<dbReference type="InterPro" id="IPR024727">
    <property type="entry name" value="NAD_Glu_DH_N_ACT1"/>
</dbReference>
<dbReference type="Pfam" id="PF21074">
    <property type="entry name" value="GDH_C"/>
    <property type="match status" value="1"/>
</dbReference>
<evidence type="ECO:0000259" key="4">
    <source>
        <dbReference type="Pfam" id="PF21075"/>
    </source>
</evidence>
<evidence type="ECO:0000259" key="6">
    <source>
        <dbReference type="Pfam" id="PF21077"/>
    </source>
</evidence>
<proteinExistence type="predicted"/>
<dbReference type="InterPro" id="IPR036291">
    <property type="entry name" value="NAD(P)-bd_dom_sf"/>
</dbReference>
<dbReference type="SUPFAM" id="SSF53223">
    <property type="entry name" value="Aminoacid dehydrogenase-like, N-terminal domain"/>
    <property type="match status" value="1"/>
</dbReference>
<evidence type="ECO:0000256" key="1">
    <source>
        <dbReference type="ARBA" id="ARBA00023002"/>
    </source>
</evidence>
<feature type="domain" description="NAD-glutamate dehydrogenase N-terminal ACT1" evidence="4">
    <location>
        <begin position="28"/>
        <end position="130"/>
    </location>
</feature>
<keyword evidence="8" id="KW-1185">Reference proteome</keyword>
<feature type="domain" description="NAD-glutamate dehydrogenase ACT2" evidence="5">
    <location>
        <begin position="379"/>
        <end position="468"/>
    </location>
</feature>
<evidence type="ECO:0000313" key="8">
    <source>
        <dbReference type="Proteomes" id="UP000279470"/>
    </source>
</evidence>
<dbReference type="OrthoDB" id="9758052at2"/>
<dbReference type="GO" id="GO:0004069">
    <property type="term" value="F:L-aspartate:2-oxoglutarate aminotransferase activity"/>
    <property type="evidence" value="ECO:0007669"/>
    <property type="project" value="InterPro"/>
</dbReference>
<dbReference type="Pfam" id="PF21077">
    <property type="entry name" value="GDH_ACT3"/>
    <property type="match status" value="1"/>
</dbReference>
<evidence type="ECO:0000259" key="5">
    <source>
        <dbReference type="Pfam" id="PF21076"/>
    </source>
</evidence>
<protein>
    <submittedName>
        <fullName evidence="7">Uncharacterized protein</fullName>
    </submittedName>
</protein>
<dbReference type="PIRSF" id="PIRSF036761">
    <property type="entry name" value="GDH_Mll4104"/>
    <property type="match status" value="1"/>
</dbReference>
<keyword evidence="1" id="KW-0560">Oxidoreductase</keyword>
<dbReference type="InterPro" id="IPR049059">
    <property type="entry name" value="NAD_Glu_DH_HM1"/>
</dbReference>
<accession>A0A3R9Z4N5</accession>
<evidence type="ECO:0000259" key="2">
    <source>
        <dbReference type="Pfam" id="PF05088"/>
    </source>
</evidence>
<comment type="caution">
    <text evidence="7">The sequence shown here is derived from an EMBL/GenBank/DDBJ whole genome shotgun (WGS) entry which is preliminary data.</text>
</comment>
<dbReference type="RefSeq" id="WP_126045079.1">
    <property type="nucleotide sequence ID" value="NZ_RXFM01000079.1"/>
</dbReference>
<sequence>MQKDHIKQNSIILQDIIKTIKDKYIINFTKKFLEELSDENLSTVKPDIISKACKDAYKIIKEKFKGKFIVDIDVENEDSDYAILTIVCYDAPFIIDSINNELQTHDIDINLLTHKVIDQKNYVDYKFTHLKKDKVAALQFYISNWFDNNFYKSLKTKIIAILECTYIAVNDWKEMKKSLSCCIKNLKDNLKLIKISELNQEHINFLEFLIDDNFIFLGYCYSKLDKNNTLKVDEINNLGLIKQDKYYPEINILNNYKFGNCVITIRKSDIKTKVHRRAFMLCISVKNYDSNGKCNSVHTLFGFLITKVYYMSVLNIPLIRDKIHFVINKYGYPHDSYNAKELVTALEDFPRSELLQISKKDLYEIASGIVSLTINPRIKLFLREDKGKRYISALIFIPKTKFNTQIRKRIENILCSQFNGFIAKHYVKIGEGSLTRLQLIINLPERKIPDYNINRIEKLITSAINVWEDDLKDSLNLNLSRKEADKLFKKYQDAFDVKYTNSFSIEQSIHDIRAIEEALLKNKVTFKIYNSAKSSKSLIQIKIFSLDNELHLSTIFPIIDNLGLHIIDVETFEAKINNLGIEKTVFIHYFRTKPKVGEFEFNNSLQCNLEEGLEKIWNNIIEDDIFNNLIFYAELNYREASLLRAYTKYLKQIKFEFSFDYVLNTLVKYFDITKNLMNLFNIRFNPDLNYVKTAESKIINELNNKLSKISVFIEDKILSTFLKLILATKRTNFFVIDKNTGRYKDYISIKINSKEIEEMPLPKPEVDTFVYSSQFEAIHLRGAKIARGGIRWTDRTEDFRKVVLDLMKSQMTKNSLIVPSGCKGAFVIKHAPKDKENFLKVGVKCYKNFLRGILDITDNIVNKKIICPKNVIRHDEADPYFVVAADKGTATFSDYANEISKEYNFWLGDAFASGGSAGYDHKKMGITAKGAWICAKNHFSALNVNLDKDVISVVGIGDMSGDVFGNGMLLSKNLKLIAAFNHIHIFIDPNPDCLTSYKERLRLFKNPNLKWSDYDKSLISKGGGVYQRSVKEIMLSPEARNALGIIADKLPPSQLISAILKAPVDLLWNGGIGTYVKDEFEDNSTIGDKANDNLRILGKSLRCKVVGEGGNLGFTQKGRIEYSKRGGRINTDFIDNSAGVDCSDHEVNIKIALQHELQQKNISLEDRNKILIQLTNDIEKLVLKDNHDQSILLNMENYSNINNLKDYSWLISCLEEKGELQREIESLPSNEDITKLGLENKSLTRPEIAVLVAYSKNSIAKILTSYDFTKDKFFQDMLLSYFPNYLQQNFKKSLLLHKLSNEIIITIISNEFVNTLGCTTFHLLASEKGFHPINIIKSFYLLMESTDIKSILNKINSASTYISVDSRYKLLNRIQSLIKSSINWILINYNEIDNIESIIQINKKCLIKLYQIFDTDSYLKNTIIKRQVKKINGYIIEVKKSKNLISNIAYFSLINSFYDIITINKSSKIDLNTISKVYFKIRERLYIDQILELLSKRDNFNHIEKLAYDYVENELRKITIEVVFEQLKDYENVDKLSFIKDHNKLNSFDSFINKVLLENEDNKFVAVQVIINKLKTLINA</sequence>
<dbReference type="InterPro" id="IPR007780">
    <property type="entry name" value="NAD_Glu_DH_bac"/>
</dbReference>
<feature type="domain" description="NAD-glutamate dehydrogenase ACT3" evidence="6">
    <location>
        <begin position="525"/>
        <end position="593"/>
    </location>
</feature>
<organism evidence="7 8">
    <name type="scientific">Candidatus Aquarickettsia rohweri</name>
    <dbReference type="NCBI Taxonomy" id="2602574"/>
    <lineage>
        <taxon>Bacteria</taxon>
        <taxon>Pseudomonadati</taxon>
        <taxon>Pseudomonadota</taxon>
        <taxon>Alphaproteobacteria</taxon>
        <taxon>Rickettsiales</taxon>
        <taxon>Candidatus Midichloriaceae</taxon>
        <taxon>Candidatus Aquarickettsia</taxon>
    </lineage>
</organism>
<dbReference type="InterPro" id="IPR049064">
    <property type="entry name" value="NAD_Glu_DH_ACT3"/>
</dbReference>
<evidence type="ECO:0000259" key="3">
    <source>
        <dbReference type="Pfam" id="PF21074"/>
    </source>
</evidence>
<evidence type="ECO:0000313" key="7">
    <source>
        <dbReference type="EMBL" id="RST63423.1"/>
    </source>
</evidence>
<dbReference type="Pfam" id="PF21073">
    <property type="entry name" value="GDH_HM1"/>
    <property type="match status" value="1"/>
</dbReference>
<dbReference type="Pfam" id="PF05088">
    <property type="entry name" value="Bac_GDH_CD"/>
    <property type="match status" value="1"/>
</dbReference>
<dbReference type="PANTHER" id="PTHR43403">
    <property type="entry name" value="NAD-SPECIFIC GLUTAMATE DEHYDROGENASE"/>
    <property type="match status" value="1"/>
</dbReference>
<dbReference type="Pfam" id="PF21076">
    <property type="entry name" value="GDH_ACT2"/>
    <property type="match status" value="1"/>
</dbReference>